<gene>
    <name evidence="1" type="ORF">C8N25_1446</name>
</gene>
<dbReference type="Proteomes" id="UP000256405">
    <property type="component" value="Unassembled WGS sequence"/>
</dbReference>
<organism evidence="1 2">
    <name type="scientific">Algoriphagus antarcticus</name>
    <dbReference type="NCBI Taxonomy" id="238540"/>
    <lineage>
        <taxon>Bacteria</taxon>
        <taxon>Pseudomonadati</taxon>
        <taxon>Bacteroidota</taxon>
        <taxon>Cytophagia</taxon>
        <taxon>Cytophagales</taxon>
        <taxon>Cyclobacteriaceae</taxon>
        <taxon>Algoriphagus</taxon>
    </lineage>
</organism>
<sequence length="33" mass="3473">MSETSHGEIIITQAGKAIPTFGAGQVMTVKKKI</sequence>
<comment type="caution">
    <text evidence="1">The sequence shown here is derived from an EMBL/GenBank/DDBJ whole genome shotgun (WGS) entry which is preliminary data.</text>
</comment>
<protein>
    <submittedName>
        <fullName evidence="1">Uncharacterized protein</fullName>
    </submittedName>
</protein>
<dbReference type="AlphaFoldDB" id="A0A3E0D484"/>
<proteinExistence type="predicted"/>
<accession>A0A3E0D484</accession>
<name>A0A3E0D484_9BACT</name>
<dbReference type="EMBL" id="QUNF01000044">
    <property type="protein sequence ID" value="REG77480.1"/>
    <property type="molecule type" value="Genomic_DNA"/>
</dbReference>
<evidence type="ECO:0000313" key="1">
    <source>
        <dbReference type="EMBL" id="REG77480.1"/>
    </source>
</evidence>
<evidence type="ECO:0000313" key="2">
    <source>
        <dbReference type="Proteomes" id="UP000256405"/>
    </source>
</evidence>
<reference evidence="1 2" key="1">
    <citation type="submission" date="2018-08" db="EMBL/GenBank/DDBJ databases">
        <title>Genomic Encyclopedia of Archaeal and Bacterial Type Strains, Phase II (KMG-II): from individual species to whole genera.</title>
        <authorList>
            <person name="Goeker M."/>
        </authorList>
    </citation>
    <scope>NUCLEOTIDE SEQUENCE [LARGE SCALE GENOMIC DNA]</scope>
    <source>
        <strain evidence="1 2">DSM 15986</strain>
    </source>
</reference>
<keyword evidence="2" id="KW-1185">Reference proteome</keyword>